<dbReference type="GO" id="GO:0004462">
    <property type="term" value="F:lactoylglutathione lyase activity"/>
    <property type="evidence" value="ECO:0007669"/>
    <property type="project" value="InterPro"/>
</dbReference>
<organism evidence="3">
    <name type="scientific">Kitasatospora camelliae</name>
    <dbReference type="NCBI Taxonomy" id="3156397"/>
    <lineage>
        <taxon>Bacteria</taxon>
        <taxon>Bacillati</taxon>
        <taxon>Actinomycetota</taxon>
        <taxon>Actinomycetes</taxon>
        <taxon>Kitasatosporales</taxon>
        <taxon>Streptomycetaceae</taxon>
        <taxon>Kitasatospora</taxon>
    </lineage>
</organism>
<evidence type="ECO:0000259" key="2">
    <source>
        <dbReference type="PROSITE" id="PS51819"/>
    </source>
</evidence>
<reference evidence="3" key="1">
    <citation type="submission" date="2024-06" db="EMBL/GenBank/DDBJ databases">
        <title>The genome sequences of Kitasatospora sp. strain HUAS MG31.</title>
        <authorList>
            <person name="Mo P."/>
        </authorList>
    </citation>
    <scope>NUCLEOTIDE SEQUENCE</scope>
    <source>
        <strain evidence="3">HUAS MG31</strain>
    </source>
</reference>
<protein>
    <submittedName>
        <fullName evidence="3">VOC family protein</fullName>
    </submittedName>
</protein>
<keyword evidence="1" id="KW-0479">Metal-binding</keyword>
<proteinExistence type="predicted"/>
<dbReference type="PANTHER" id="PTHR21366:SF14">
    <property type="entry name" value="GLYOXALASE DOMAIN-CONTAINING PROTEIN 5"/>
    <property type="match status" value="1"/>
</dbReference>
<dbReference type="GO" id="GO:0046872">
    <property type="term" value="F:metal ion binding"/>
    <property type="evidence" value="ECO:0007669"/>
    <property type="project" value="UniProtKB-KW"/>
</dbReference>
<dbReference type="PROSITE" id="PS00934">
    <property type="entry name" value="GLYOXALASE_I_1"/>
    <property type="match status" value="1"/>
</dbReference>
<dbReference type="InterPro" id="IPR037523">
    <property type="entry name" value="VOC_core"/>
</dbReference>
<dbReference type="InterPro" id="IPR050383">
    <property type="entry name" value="GlyoxalaseI/FosfomycinResist"/>
</dbReference>
<evidence type="ECO:0000313" key="3">
    <source>
        <dbReference type="EMBL" id="XCM78839.1"/>
    </source>
</evidence>
<gene>
    <name evidence="3" type="ORF">ABWK59_07775</name>
</gene>
<evidence type="ECO:0000256" key="1">
    <source>
        <dbReference type="ARBA" id="ARBA00022723"/>
    </source>
</evidence>
<dbReference type="Gene3D" id="3.10.180.10">
    <property type="entry name" value="2,3-Dihydroxybiphenyl 1,2-Dioxygenase, domain 1"/>
    <property type="match status" value="1"/>
</dbReference>
<dbReference type="PANTHER" id="PTHR21366">
    <property type="entry name" value="GLYOXALASE FAMILY PROTEIN"/>
    <property type="match status" value="1"/>
</dbReference>
<dbReference type="SUPFAM" id="SSF54593">
    <property type="entry name" value="Glyoxalase/Bleomycin resistance protein/Dihydroxybiphenyl dioxygenase"/>
    <property type="match status" value="1"/>
</dbReference>
<dbReference type="Pfam" id="PF00903">
    <property type="entry name" value="Glyoxalase"/>
    <property type="match status" value="1"/>
</dbReference>
<name>A0AAU8JST6_9ACTN</name>
<dbReference type="InterPro" id="IPR018146">
    <property type="entry name" value="Glyoxalase_1_CS"/>
</dbReference>
<dbReference type="InterPro" id="IPR029068">
    <property type="entry name" value="Glyas_Bleomycin-R_OHBP_Dase"/>
</dbReference>
<dbReference type="PROSITE" id="PS51819">
    <property type="entry name" value="VOC"/>
    <property type="match status" value="1"/>
</dbReference>
<dbReference type="RefSeq" id="WP_354639041.1">
    <property type="nucleotide sequence ID" value="NZ_CP159872.1"/>
</dbReference>
<accession>A0AAU8JST6</accession>
<dbReference type="InterPro" id="IPR004360">
    <property type="entry name" value="Glyas_Fos-R_dOase_dom"/>
</dbReference>
<feature type="domain" description="VOC" evidence="2">
    <location>
        <begin position="5"/>
        <end position="139"/>
    </location>
</feature>
<dbReference type="KEGG" id="kcm:ABWK59_07775"/>
<dbReference type="AlphaFoldDB" id="A0AAU8JST6"/>
<sequence>MTAYELDHVVLWVADPVRSARFYREVLGLEPLRLTEFTVGEAPFVSMRVGPGTVIDLTPLSVAPTLNAVPGAAGTAGHLVNHVCLAMAEEEFEALRGRLEAGGHRVTPDQRDSYGARGIAPRVFYFSDPDGNVLEARYYEE</sequence>
<dbReference type="EMBL" id="CP159872">
    <property type="protein sequence ID" value="XCM78839.1"/>
    <property type="molecule type" value="Genomic_DNA"/>
</dbReference>